<evidence type="ECO:0000256" key="2">
    <source>
        <dbReference type="ARBA" id="ARBA00004232"/>
    </source>
</evidence>
<feature type="coiled-coil region" evidence="13">
    <location>
        <begin position="513"/>
        <end position="554"/>
    </location>
</feature>
<accession>W6UPU2</accession>
<dbReference type="AlphaFoldDB" id="W6UPU2"/>
<gene>
    <name evidence="16" type="ORF">EGR_09730</name>
</gene>
<feature type="compositionally biased region" description="Low complexity" evidence="14">
    <location>
        <begin position="211"/>
        <end position="250"/>
    </location>
</feature>
<feature type="region of interest" description="Disordered" evidence="14">
    <location>
        <begin position="204"/>
        <end position="259"/>
    </location>
</feature>
<dbReference type="GO" id="GO:0030867">
    <property type="term" value="C:rough endoplasmic reticulum membrane"/>
    <property type="evidence" value="ECO:0007669"/>
    <property type="project" value="UniProtKB-SubCell"/>
</dbReference>
<dbReference type="Proteomes" id="UP000019149">
    <property type="component" value="Unassembled WGS sequence"/>
</dbReference>
<dbReference type="InterPro" id="IPR019130">
    <property type="entry name" value="Macoilin"/>
</dbReference>
<evidence type="ECO:0000256" key="8">
    <source>
        <dbReference type="ARBA" id="ARBA00022989"/>
    </source>
</evidence>
<dbReference type="GeneID" id="36345445"/>
<evidence type="ECO:0000256" key="11">
    <source>
        <dbReference type="ARBA" id="ARBA00023242"/>
    </source>
</evidence>
<evidence type="ECO:0000256" key="10">
    <source>
        <dbReference type="ARBA" id="ARBA00023180"/>
    </source>
</evidence>
<evidence type="ECO:0000313" key="16">
    <source>
        <dbReference type="EMBL" id="EUB55419.1"/>
    </source>
</evidence>
<evidence type="ECO:0000256" key="14">
    <source>
        <dbReference type="SAM" id="MobiDB-lite"/>
    </source>
</evidence>
<evidence type="ECO:0000256" key="7">
    <source>
        <dbReference type="ARBA" id="ARBA00022824"/>
    </source>
</evidence>
<feature type="region of interest" description="Disordered" evidence="14">
    <location>
        <begin position="333"/>
        <end position="355"/>
    </location>
</feature>
<organism evidence="16 17">
    <name type="scientific">Echinococcus granulosus</name>
    <name type="common">Hydatid tapeworm</name>
    <dbReference type="NCBI Taxonomy" id="6210"/>
    <lineage>
        <taxon>Eukaryota</taxon>
        <taxon>Metazoa</taxon>
        <taxon>Spiralia</taxon>
        <taxon>Lophotrochozoa</taxon>
        <taxon>Platyhelminthes</taxon>
        <taxon>Cestoda</taxon>
        <taxon>Eucestoda</taxon>
        <taxon>Cyclophyllidea</taxon>
        <taxon>Taeniidae</taxon>
        <taxon>Echinococcus</taxon>
        <taxon>Echinococcus granulosus group</taxon>
    </lineage>
</organism>
<dbReference type="PANTHER" id="PTHR47464:SF2">
    <property type="entry name" value="MACOILIN"/>
    <property type="match status" value="1"/>
</dbReference>
<evidence type="ECO:0000256" key="6">
    <source>
        <dbReference type="ARBA" id="ARBA00022692"/>
    </source>
</evidence>
<dbReference type="RefSeq" id="XP_024346615.1">
    <property type="nucleotide sequence ID" value="XM_024498979.1"/>
</dbReference>
<keyword evidence="7" id="KW-0256">Endoplasmic reticulum</keyword>
<proteinExistence type="predicted"/>
<keyword evidence="6 15" id="KW-0812">Transmembrane</keyword>
<evidence type="ECO:0000256" key="1">
    <source>
        <dbReference type="ARBA" id="ARBA00003440"/>
    </source>
</evidence>
<dbReference type="PANTHER" id="PTHR47464">
    <property type="entry name" value="MACOILIN"/>
    <property type="match status" value="1"/>
</dbReference>
<dbReference type="OrthoDB" id="10071111at2759"/>
<feature type="compositionally biased region" description="Polar residues" evidence="14">
    <location>
        <begin position="390"/>
        <end position="413"/>
    </location>
</feature>
<dbReference type="Pfam" id="PF09726">
    <property type="entry name" value="Macoilin"/>
    <property type="match status" value="1"/>
</dbReference>
<dbReference type="KEGG" id="egl:EGR_09730"/>
<dbReference type="GO" id="GO:0031965">
    <property type="term" value="C:nuclear membrane"/>
    <property type="evidence" value="ECO:0007669"/>
    <property type="project" value="UniProtKB-SubCell"/>
</dbReference>
<reference evidence="16 17" key="1">
    <citation type="journal article" date="2013" name="Nat. Genet.">
        <title>The genome of the hydatid tapeworm Echinococcus granulosus.</title>
        <authorList>
            <person name="Zheng H."/>
            <person name="Zhang W."/>
            <person name="Zhang L."/>
            <person name="Zhang Z."/>
            <person name="Li J."/>
            <person name="Lu G."/>
            <person name="Zhu Y."/>
            <person name="Wang Y."/>
            <person name="Huang Y."/>
            <person name="Liu J."/>
            <person name="Kang H."/>
            <person name="Chen J."/>
            <person name="Wang L."/>
            <person name="Chen A."/>
            <person name="Yu S."/>
            <person name="Gao Z."/>
            <person name="Jin L."/>
            <person name="Gu W."/>
            <person name="Wang Z."/>
            <person name="Zhao L."/>
            <person name="Shi B."/>
            <person name="Wen H."/>
            <person name="Lin R."/>
            <person name="Jones M.K."/>
            <person name="Brejova B."/>
            <person name="Vinar T."/>
            <person name="Zhao G."/>
            <person name="McManus D.P."/>
            <person name="Chen Z."/>
            <person name="Zhou Y."/>
            <person name="Wang S."/>
        </authorList>
    </citation>
    <scope>NUCLEOTIDE SEQUENCE [LARGE SCALE GENOMIC DNA]</scope>
</reference>
<keyword evidence="5" id="KW-0597">Phosphoprotein</keyword>
<dbReference type="GO" id="GO:0023041">
    <property type="term" value="P:neuronal signal transduction"/>
    <property type="evidence" value="ECO:0007669"/>
    <property type="project" value="InterPro"/>
</dbReference>
<evidence type="ECO:0000256" key="3">
    <source>
        <dbReference type="ARBA" id="ARBA00004269"/>
    </source>
</evidence>
<feature type="compositionally biased region" description="Basic residues" evidence="14">
    <location>
        <begin position="342"/>
        <end position="353"/>
    </location>
</feature>
<feature type="region of interest" description="Disordered" evidence="14">
    <location>
        <begin position="383"/>
        <end position="431"/>
    </location>
</feature>
<evidence type="ECO:0000256" key="12">
    <source>
        <dbReference type="ARBA" id="ARBA00031129"/>
    </source>
</evidence>
<keyword evidence="11" id="KW-0539">Nucleus</keyword>
<evidence type="ECO:0000256" key="4">
    <source>
        <dbReference type="ARBA" id="ARBA00021882"/>
    </source>
</evidence>
<dbReference type="EMBL" id="APAU02000163">
    <property type="protein sequence ID" value="EUB55419.1"/>
    <property type="molecule type" value="Genomic_DNA"/>
</dbReference>
<comment type="subcellular location">
    <subcellularLocation>
        <location evidence="2">Nucleus membrane</location>
        <topology evidence="2">Multi-pass membrane protein</topology>
    </subcellularLocation>
    <subcellularLocation>
        <location evidence="3">Rough endoplasmic reticulum membrane</location>
        <topology evidence="3">Multi-pass membrane protein</topology>
    </subcellularLocation>
</comment>
<comment type="caution">
    <text evidence="16">The sequence shown here is derived from an EMBL/GenBank/DDBJ whole genome shotgun (WGS) entry which is preliminary data.</text>
</comment>
<protein>
    <recommendedName>
        <fullName evidence="4">Macoilin</fullName>
    </recommendedName>
    <alternativeName>
        <fullName evidence="12">Transmembrane protein 57</fullName>
    </alternativeName>
</protein>
<evidence type="ECO:0000256" key="13">
    <source>
        <dbReference type="SAM" id="Coils"/>
    </source>
</evidence>
<evidence type="ECO:0000256" key="5">
    <source>
        <dbReference type="ARBA" id="ARBA00022553"/>
    </source>
</evidence>
<name>W6UPU2_ECHGR</name>
<keyword evidence="9 15" id="KW-0472">Membrane</keyword>
<feature type="compositionally biased region" description="Basic and acidic residues" evidence="14">
    <location>
        <begin position="417"/>
        <end position="427"/>
    </location>
</feature>
<dbReference type="CTD" id="36345445"/>
<feature type="transmembrane region" description="Helical" evidence="15">
    <location>
        <begin position="77"/>
        <end position="96"/>
    </location>
</feature>
<keyword evidence="10" id="KW-0325">Glycoprotein</keyword>
<keyword evidence="8 15" id="KW-1133">Transmembrane helix</keyword>
<evidence type="ECO:0000256" key="9">
    <source>
        <dbReference type="ARBA" id="ARBA00023136"/>
    </source>
</evidence>
<evidence type="ECO:0000313" key="17">
    <source>
        <dbReference type="Proteomes" id="UP000019149"/>
    </source>
</evidence>
<sequence>MRVPTPHTQKPSNALAHSVTTLRSLAVSRILSSFSQTFAIFFTMIALTSDFICYLLVPSSWLFLFGSTCVWMELVWHAERGVCAPTVAMCFLFLYVEVAVRLRDPKSVPLSIDLCRPFAAHCIGYPVVTLGFGLKSLLTHQLRLRRQHQVETHNSKYFCLLELALPEEVRTLHRRGELGNGQLAVMNSPNANSGNLAITAAPSTSTANSLPASPTSISTTSASATAANSTSTPSAPTTAKNSRKQQQQQQNLTNGKSTSVANNCDHSLASNHALSGEAPYLLKSPHCVLMYTSKADVLAVDSFSLVPSFNLVALKFSASTIAAVDRKFFGFDGGDQNPQHQNQHHHHNQHHHNHLEGEASGCCEATAVSSSCSSLSGQEVVEVRAPKKSPTATTANSSSGLAQGHSGSSSAPHNRSKASDKSSRSGKDASVYRLEDELRRLRHERQTMLVTESELRAQLAQLTTLERTSRTETNQARQEVEYLQSKLTTLTQRLEFEILKHLYNQEILQNLSFNTERENLQLAEKKAAEEKRQRNALEISLAAEKRARREAENALKASAPFGSMTNSTITTSAPSVTSSKTHIKLQINPVCFTNQDQLAFKLVQLFVWHLEKQVSSAPVRGSGPIACSTRSMSVRRNGCRVCGLGTVTSGVQRVAFEMLACLPSWVAAFRLVYDISVSR</sequence>
<keyword evidence="17" id="KW-1185">Reference proteome</keyword>
<keyword evidence="13" id="KW-0175">Coiled coil</keyword>
<evidence type="ECO:0000256" key="15">
    <source>
        <dbReference type="SAM" id="Phobius"/>
    </source>
</evidence>
<comment type="function">
    <text evidence="1">Plays a role in the regulation of neuronal activity.</text>
</comment>